<reference evidence="5" key="1">
    <citation type="submission" date="2023-04" db="EMBL/GenBank/DDBJ databases">
        <authorList>
            <person name="Vijverberg K."/>
            <person name="Xiong W."/>
            <person name="Schranz E."/>
        </authorList>
    </citation>
    <scope>NUCLEOTIDE SEQUENCE</scope>
</reference>
<evidence type="ECO:0000313" key="6">
    <source>
        <dbReference type="Proteomes" id="UP001177003"/>
    </source>
</evidence>
<sequence length="105" mass="11532">MFPLILLVGKLIASRSHAGEEEGTYVIFQLSNSPKSKKRQGGNSVTTVLLRGSTNSILDDLERAVDDGVNIYKALCKDSRIVPGATATEIELARKLKEFFFLETC</sequence>
<dbReference type="EMBL" id="OX465079">
    <property type="protein sequence ID" value="CAI9277923.1"/>
    <property type="molecule type" value="Genomic_DNA"/>
</dbReference>
<dbReference type="GO" id="GO:0005524">
    <property type="term" value="F:ATP binding"/>
    <property type="evidence" value="ECO:0007669"/>
    <property type="project" value="UniProtKB-KW"/>
</dbReference>
<protein>
    <submittedName>
        <fullName evidence="5">Uncharacterized protein</fullName>
    </submittedName>
</protein>
<feature type="signal peptide" evidence="4">
    <location>
        <begin position="1"/>
        <end position="18"/>
    </location>
</feature>
<dbReference type="GO" id="GO:0140662">
    <property type="term" value="F:ATP-dependent protein folding chaperone"/>
    <property type="evidence" value="ECO:0007669"/>
    <property type="project" value="InterPro"/>
</dbReference>
<dbReference type="PANTHER" id="PTHR11353">
    <property type="entry name" value="CHAPERONIN"/>
    <property type="match status" value="1"/>
</dbReference>
<dbReference type="InterPro" id="IPR017998">
    <property type="entry name" value="Chaperone_TCP-1"/>
</dbReference>
<keyword evidence="6" id="KW-1185">Reference proteome</keyword>
<dbReference type="Proteomes" id="UP001177003">
    <property type="component" value="Chromosome 3"/>
</dbReference>
<keyword evidence="1" id="KW-0547">Nucleotide-binding</keyword>
<evidence type="ECO:0000256" key="4">
    <source>
        <dbReference type="SAM" id="SignalP"/>
    </source>
</evidence>
<organism evidence="5 6">
    <name type="scientific">Lactuca saligna</name>
    <name type="common">Willowleaf lettuce</name>
    <dbReference type="NCBI Taxonomy" id="75948"/>
    <lineage>
        <taxon>Eukaryota</taxon>
        <taxon>Viridiplantae</taxon>
        <taxon>Streptophyta</taxon>
        <taxon>Embryophyta</taxon>
        <taxon>Tracheophyta</taxon>
        <taxon>Spermatophyta</taxon>
        <taxon>Magnoliopsida</taxon>
        <taxon>eudicotyledons</taxon>
        <taxon>Gunneridae</taxon>
        <taxon>Pentapetalae</taxon>
        <taxon>asterids</taxon>
        <taxon>campanulids</taxon>
        <taxon>Asterales</taxon>
        <taxon>Asteraceae</taxon>
        <taxon>Cichorioideae</taxon>
        <taxon>Cichorieae</taxon>
        <taxon>Lactucinae</taxon>
        <taxon>Lactuca</taxon>
    </lineage>
</organism>
<evidence type="ECO:0000313" key="5">
    <source>
        <dbReference type="EMBL" id="CAI9277923.1"/>
    </source>
</evidence>
<evidence type="ECO:0000256" key="1">
    <source>
        <dbReference type="ARBA" id="ARBA00022741"/>
    </source>
</evidence>
<dbReference type="AlphaFoldDB" id="A0AA35YQ13"/>
<gene>
    <name evidence="5" type="ORF">LSALG_LOCUS17829</name>
</gene>
<proteinExistence type="predicted"/>
<dbReference type="Gene3D" id="1.10.560.10">
    <property type="entry name" value="GroEL-like equatorial domain"/>
    <property type="match status" value="1"/>
</dbReference>
<dbReference type="InterPro" id="IPR027413">
    <property type="entry name" value="GROEL-like_equatorial_sf"/>
</dbReference>
<name>A0AA35YQ13_LACSI</name>
<dbReference type="SUPFAM" id="SSF54849">
    <property type="entry name" value="GroEL-intermediate domain like"/>
    <property type="match status" value="1"/>
</dbReference>
<keyword evidence="2" id="KW-0067">ATP-binding</keyword>
<keyword evidence="3" id="KW-0143">Chaperone</keyword>
<dbReference type="InterPro" id="IPR027410">
    <property type="entry name" value="TCP-1-like_intermed_sf"/>
</dbReference>
<accession>A0AA35YQ13</accession>
<feature type="chain" id="PRO_5041239389" evidence="4">
    <location>
        <begin position="19"/>
        <end position="105"/>
    </location>
</feature>
<dbReference type="Gene3D" id="3.30.260.10">
    <property type="entry name" value="TCP-1-like chaperonin intermediate domain"/>
    <property type="match status" value="1"/>
</dbReference>
<dbReference type="InterPro" id="IPR002423">
    <property type="entry name" value="Cpn60/GroEL/TCP-1"/>
</dbReference>
<evidence type="ECO:0000256" key="2">
    <source>
        <dbReference type="ARBA" id="ARBA00022840"/>
    </source>
</evidence>
<dbReference type="Pfam" id="PF00118">
    <property type="entry name" value="Cpn60_TCP1"/>
    <property type="match status" value="1"/>
</dbReference>
<evidence type="ECO:0000256" key="3">
    <source>
        <dbReference type="ARBA" id="ARBA00023186"/>
    </source>
</evidence>
<keyword evidence="4" id="KW-0732">Signal</keyword>